<feature type="compositionally biased region" description="Basic and acidic residues" evidence="2">
    <location>
        <begin position="186"/>
        <end position="203"/>
    </location>
</feature>
<keyword evidence="1" id="KW-0175">Coiled coil</keyword>
<feature type="region of interest" description="Disordered" evidence="2">
    <location>
        <begin position="170"/>
        <end position="250"/>
    </location>
</feature>
<dbReference type="GO" id="GO:0035493">
    <property type="term" value="P:SNARE complex assembly"/>
    <property type="evidence" value="ECO:0007669"/>
    <property type="project" value="TreeGrafter"/>
</dbReference>
<dbReference type="Proteomes" id="UP000308365">
    <property type="component" value="Unassembled WGS sequence"/>
</dbReference>
<reference evidence="4" key="1">
    <citation type="journal article" date="2019" name="IScience">
        <title>Narwhal Genome Reveals Long-Term Low Genetic Diversity despite Current Large Abundance Size.</title>
        <authorList>
            <person name="Westbury M.V."/>
            <person name="Petersen B."/>
            <person name="Garde E."/>
            <person name="Heide-Jorgensen M.P."/>
            <person name="Lorenzen E.D."/>
        </authorList>
    </citation>
    <scope>NUCLEOTIDE SEQUENCE [LARGE SCALE GENOMIC DNA]</scope>
</reference>
<name>A0A4U1EQM1_MONMO</name>
<evidence type="ECO:0000256" key="1">
    <source>
        <dbReference type="ARBA" id="ARBA00023054"/>
    </source>
</evidence>
<dbReference type="GO" id="GO:0000149">
    <property type="term" value="F:SNARE binding"/>
    <property type="evidence" value="ECO:0007669"/>
    <property type="project" value="TreeGrafter"/>
</dbReference>
<dbReference type="EMBL" id="RWIC01001026">
    <property type="protein sequence ID" value="TKC38256.1"/>
    <property type="molecule type" value="Genomic_DNA"/>
</dbReference>
<dbReference type="GO" id="GO:0005768">
    <property type="term" value="C:endosome"/>
    <property type="evidence" value="ECO:0007669"/>
    <property type="project" value="TreeGrafter"/>
</dbReference>
<evidence type="ECO:0000313" key="4">
    <source>
        <dbReference type="Proteomes" id="UP000308365"/>
    </source>
</evidence>
<accession>A0A4U1EQM1</accession>
<dbReference type="PANTHER" id="PTHR15157">
    <property type="entry name" value="UV RADIATION RESISTANCE-ASSOCIATED GENE PROTEIN"/>
    <property type="match status" value="1"/>
</dbReference>
<dbReference type="AlphaFoldDB" id="A0A4U1EQM1"/>
<dbReference type="PANTHER" id="PTHR15157:SF5">
    <property type="entry name" value="UV RADIATION RESISTANCE-ASSOCIATED GENE PROTEIN"/>
    <property type="match status" value="1"/>
</dbReference>
<proteinExistence type="predicted"/>
<feature type="compositionally biased region" description="Polar residues" evidence="2">
    <location>
        <begin position="207"/>
        <end position="243"/>
    </location>
</feature>
<evidence type="ECO:0000256" key="2">
    <source>
        <dbReference type="SAM" id="MobiDB-lite"/>
    </source>
</evidence>
<protein>
    <submittedName>
        <fullName evidence="3">Uncharacterized protein</fullName>
    </submittedName>
</protein>
<dbReference type="GO" id="GO:0000323">
    <property type="term" value="C:lytic vacuole"/>
    <property type="evidence" value="ECO:0007669"/>
    <property type="project" value="TreeGrafter"/>
</dbReference>
<comment type="caution">
    <text evidence="3">The sequence shown here is derived from an EMBL/GenBank/DDBJ whole genome shotgun (WGS) entry which is preliminary data.</text>
</comment>
<organism evidence="3 4">
    <name type="scientific">Monodon monoceros</name>
    <name type="common">Narwhal</name>
    <name type="synonym">Ceratodon monodon</name>
    <dbReference type="NCBI Taxonomy" id="40151"/>
    <lineage>
        <taxon>Eukaryota</taxon>
        <taxon>Metazoa</taxon>
        <taxon>Chordata</taxon>
        <taxon>Craniata</taxon>
        <taxon>Vertebrata</taxon>
        <taxon>Euteleostomi</taxon>
        <taxon>Mammalia</taxon>
        <taxon>Eutheria</taxon>
        <taxon>Laurasiatheria</taxon>
        <taxon>Artiodactyla</taxon>
        <taxon>Whippomorpha</taxon>
        <taxon>Cetacea</taxon>
        <taxon>Odontoceti</taxon>
        <taxon>Monodontidae</taxon>
        <taxon>Monodon</taxon>
    </lineage>
</organism>
<sequence length="334" mass="36172">MTELSDPLGCPAKQASVAFRISVALGPSRGDFQAKDAGSIAVALVYTAHLVSMISFFLQVPLRYPIILRDLSTVKDNINDKLKRRERGEKWLFDYSVYLLNKNIAQLRYQHGLGTPDLRQTLPNLKNFMEHGLVVRCDRNHTSSATPVPKIQSPIFGGADVGFSGISLHRTKDTGNGPAQGMRDANTSKENKKKGVDLGDRLHGGQVSVNTSQEQGQALSGSPATVSGTLLSSEQAGSSSTLLPETGVGGDFHPGSEAELCCAMEQAEKFIGVKATAFTSGNQLKAFNCIPVDGARAVECDEQVLGEFEEFSPRIYALNENISSFHWPRRSSDK</sequence>
<evidence type="ECO:0000313" key="3">
    <source>
        <dbReference type="EMBL" id="TKC38256.1"/>
    </source>
</evidence>
<gene>
    <name evidence="3" type="ORF">EI555_013746</name>
</gene>